<accession>A0AAV7SUH0</accession>
<evidence type="ECO:0000313" key="2">
    <source>
        <dbReference type="EMBL" id="KAJ1167746.1"/>
    </source>
</evidence>
<protein>
    <submittedName>
        <fullName evidence="2">Uncharacterized protein</fullName>
    </submittedName>
</protein>
<feature type="compositionally biased region" description="Polar residues" evidence="1">
    <location>
        <begin position="53"/>
        <end position="66"/>
    </location>
</feature>
<comment type="caution">
    <text evidence="2">The sequence shown here is derived from an EMBL/GenBank/DDBJ whole genome shotgun (WGS) entry which is preliminary data.</text>
</comment>
<sequence>MPQVQYGQKGQPNSIESKAEEETQRSHRCSRGRRDSLTAVKPNFRGGIPEKAQMQQGQKGQPNTSENKAEEGTQRSHRCTKDRRDNLTPVRAMQRREPEKPRVQQRQKGQPNTSESKAEEEITEATDESRTEGTA</sequence>
<feature type="region of interest" description="Disordered" evidence="1">
    <location>
        <begin position="1"/>
        <end position="135"/>
    </location>
</feature>
<evidence type="ECO:0000256" key="1">
    <source>
        <dbReference type="SAM" id="MobiDB-lite"/>
    </source>
</evidence>
<organism evidence="2 3">
    <name type="scientific">Pleurodeles waltl</name>
    <name type="common">Iberian ribbed newt</name>
    <dbReference type="NCBI Taxonomy" id="8319"/>
    <lineage>
        <taxon>Eukaryota</taxon>
        <taxon>Metazoa</taxon>
        <taxon>Chordata</taxon>
        <taxon>Craniata</taxon>
        <taxon>Vertebrata</taxon>
        <taxon>Euteleostomi</taxon>
        <taxon>Amphibia</taxon>
        <taxon>Batrachia</taxon>
        <taxon>Caudata</taxon>
        <taxon>Salamandroidea</taxon>
        <taxon>Salamandridae</taxon>
        <taxon>Pleurodelinae</taxon>
        <taxon>Pleurodeles</taxon>
    </lineage>
</organism>
<gene>
    <name evidence="2" type="ORF">NDU88_008135</name>
</gene>
<feature type="compositionally biased region" description="Polar residues" evidence="1">
    <location>
        <begin position="1"/>
        <end position="16"/>
    </location>
</feature>
<keyword evidence="3" id="KW-1185">Reference proteome</keyword>
<proteinExistence type="predicted"/>
<dbReference type="EMBL" id="JANPWB010000008">
    <property type="protein sequence ID" value="KAJ1167746.1"/>
    <property type="molecule type" value="Genomic_DNA"/>
</dbReference>
<evidence type="ECO:0000313" key="3">
    <source>
        <dbReference type="Proteomes" id="UP001066276"/>
    </source>
</evidence>
<feature type="compositionally biased region" description="Polar residues" evidence="1">
    <location>
        <begin position="104"/>
        <end position="115"/>
    </location>
</feature>
<name>A0AAV7SUH0_PLEWA</name>
<reference evidence="2" key="1">
    <citation type="journal article" date="2022" name="bioRxiv">
        <title>Sequencing and chromosome-scale assembly of the giantPleurodeles waltlgenome.</title>
        <authorList>
            <person name="Brown T."/>
            <person name="Elewa A."/>
            <person name="Iarovenko S."/>
            <person name="Subramanian E."/>
            <person name="Araus A.J."/>
            <person name="Petzold A."/>
            <person name="Susuki M."/>
            <person name="Suzuki K.-i.T."/>
            <person name="Hayashi T."/>
            <person name="Toyoda A."/>
            <person name="Oliveira C."/>
            <person name="Osipova E."/>
            <person name="Leigh N.D."/>
            <person name="Simon A."/>
            <person name="Yun M.H."/>
        </authorList>
    </citation>
    <scope>NUCLEOTIDE SEQUENCE</scope>
    <source>
        <strain evidence="2">20211129_DDA</strain>
        <tissue evidence="2">Liver</tissue>
    </source>
</reference>
<dbReference type="AlphaFoldDB" id="A0AAV7SUH0"/>
<dbReference type="Proteomes" id="UP001066276">
    <property type="component" value="Chromosome 4_2"/>
</dbReference>